<comment type="subcellular location">
    <subcellularLocation>
        <location evidence="1">Cytoplasm</location>
    </subcellularLocation>
    <subcellularLocation>
        <location evidence="2">Nucleus</location>
        <location evidence="2">Nucleolus</location>
    </subcellularLocation>
</comment>
<dbReference type="PANTHER" id="PTHR11097:SF8">
    <property type="entry name" value="EXOSOME COMPLEX COMPONENT RRP42"/>
    <property type="match status" value="1"/>
</dbReference>
<sequence>MSFSPISISETDYISKGIEKNFRLDGRENLMYRDFTVVTGVVSQTYGSARCRLGHLGKGSDVLVGIKAEIANWTPGDPETEAGDIGKIVCNVEISPIAAQFFVGRSSEEFALELSHLLTRAISGPQSGLDFKQLCIIPKQAYWVLYVDALVLGYDGNLIDPLLYATRAAFSDLLLPKVIVESVLDEDTKVEHQAFEILDDPSAVQTLNGWENIPLAATFYIVGKRYVIDCSVDEEAISSARVTVTANQNGEICSVQKGNFKTGLSPSLLGEILTISKKLLPSLVLSQNAKLEQLNLAKSDSSAPETSFTFLNFF</sequence>
<dbReference type="InterPro" id="IPR020568">
    <property type="entry name" value="Ribosomal_Su5_D2-typ_SF"/>
</dbReference>
<organism evidence="9 10">
    <name type="scientific">Smittium simulii</name>
    <dbReference type="NCBI Taxonomy" id="133385"/>
    <lineage>
        <taxon>Eukaryota</taxon>
        <taxon>Fungi</taxon>
        <taxon>Fungi incertae sedis</taxon>
        <taxon>Zoopagomycota</taxon>
        <taxon>Kickxellomycotina</taxon>
        <taxon>Harpellomycetes</taxon>
        <taxon>Harpellales</taxon>
        <taxon>Legeriomycetaceae</taxon>
        <taxon>Smittium</taxon>
    </lineage>
</organism>
<comment type="similarity">
    <text evidence="3">Belongs to the RNase PH family.</text>
</comment>
<evidence type="ECO:0000259" key="8">
    <source>
        <dbReference type="Pfam" id="PF03725"/>
    </source>
</evidence>
<evidence type="ECO:0000256" key="6">
    <source>
        <dbReference type="ARBA" id="ARBA00042523"/>
    </source>
</evidence>
<dbReference type="EMBL" id="MBFR01000048">
    <property type="protein sequence ID" value="PVU95740.1"/>
    <property type="molecule type" value="Genomic_DNA"/>
</dbReference>
<proteinExistence type="inferred from homology"/>
<evidence type="ECO:0000313" key="10">
    <source>
        <dbReference type="Proteomes" id="UP000245383"/>
    </source>
</evidence>
<dbReference type="Proteomes" id="UP000245383">
    <property type="component" value="Unassembled WGS sequence"/>
</dbReference>
<dbReference type="GO" id="GO:0034475">
    <property type="term" value="P:U4 snRNA 3'-end processing"/>
    <property type="evidence" value="ECO:0007669"/>
    <property type="project" value="TreeGrafter"/>
</dbReference>
<dbReference type="GO" id="GO:0034473">
    <property type="term" value="P:U1 snRNA 3'-end processing"/>
    <property type="evidence" value="ECO:0007669"/>
    <property type="project" value="TreeGrafter"/>
</dbReference>
<gene>
    <name evidence="9" type="ORF">BB561_001638</name>
</gene>
<keyword evidence="10" id="KW-1185">Reference proteome</keyword>
<accession>A0A2T9YTR8</accession>
<dbReference type="Gene3D" id="3.30.230.70">
    <property type="entry name" value="GHMP Kinase, N-terminal domain"/>
    <property type="match status" value="1"/>
</dbReference>
<dbReference type="GO" id="GO:0000177">
    <property type="term" value="C:cytoplasmic exosome (RNase complex)"/>
    <property type="evidence" value="ECO:0007669"/>
    <property type="project" value="TreeGrafter"/>
</dbReference>
<protein>
    <recommendedName>
        <fullName evidence="6">Ribosomal RNA-processing protein 42</fullName>
    </recommendedName>
</protein>
<dbReference type="OrthoDB" id="272245at2759"/>
<dbReference type="GO" id="GO:0035925">
    <property type="term" value="F:mRNA 3'-UTR AU-rich region binding"/>
    <property type="evidence" value="ECO:0007669"/>
    <property type="project" value="TreeGrafter"/>
</dbReference>
<dbReference type="GO" id="GO:0034476">
    <property type="term" value="P:U5 snRNA 3'-end processing"/>
    <property type="evidence" value="ECO:0007669"/>
    <property type="project" value="TreeGrafter"/>
</dbReference>
<dbReference type="GO" id="GO:0016075">
    <property type="term" value="P:rRNA catabolic process"/>
    <property type="evidence" value="ECO:0007669"/>
    <property type="project" value="TreeGrafter"/>
</dbReference>
<dbReference type="STRING" id="133385.A0A2T9YTR8"/>
<dbReference type="CDD" id="cd11367">
    <property type="entry name" value="RNase_PH_RRP42"/>
    <property type="match status" value="1"/>
</dbReference>
<dbReference type="GO" id="GO:0071038">
    <property type="term" value="P:TRAMP-dependent tRNA surveillance pathway"/>
    <property type="evidence" value="ECO:0007669"/>
    <property type="project" value="TreeGrafter"/>
</dbReference>
<keyword evidence="4" id="KW-0963">Cytoplasm</keyword>
<evidence type="ECO:0000256" key="2">
    <source>
        <dbReference type="ARBA" id="ARBA00004604"/>
    </source>
</evidence>
<evidence type="ECO:0000256" key="4">
    <source>
        <dbReference type="ARBA" id="ARBA00022490"/>
    </source>
</evidence>
<dbReference type="SUPFAM" id="SSF55666">
    <property type="entry name" value="Ribonuclease PH domain 2-like"/>
    <property type="match status" value="1"/>
</dbReference>
<evidence type="ECO:0000256" key="3">
    <source>
        <dbReference type="ARBA" id="ARBA00006678"/>
    </source>
</evidence>
<comment type="caution">
    <text evidence="9">The sequence shown here is derived from an EMBL/GenBank/DDBJ whole genome shotgun (WGS) entry which is preliminary data.</text>
</comment>
<keyword evidence="5" id="KW-0271">Exosome</keyword>
<evidence type="ECO:0000256" key="5">
    <source>
        <dbReference type="ARBA" id="ARBA00022835"/>
    </source>
</evidence>
<dbReference type="GO" id="GO:0005730">
    <property type="term" value="C:nucleolus"/>
    <property type="evidence" value="ECO:0007669"/>
    <property type="project" value="UniProtKB-SubCell"/>
</dbReference>
<feature type="domain" description="Exoribonuclease phosphorolytic" evidence="7">
    <location>
        <begin position="32"/>
        <end position="175"/>
    </location>
</feature>
<reference evidence="9 10" key="1">
    <citation type="journal article" date="2018" name="MBio">
        <title>Comparative Genomics Reveals the Core Gene Toolbox for the Fungus-Insect Symbiosis.</title>
        <authorList>
            <person name="Wang Y."/>
            <person name="Stata M."/>
            <person name="Wang W."/>
            <person name="Stajich J.E."/>
            <person name="White M.M."/>
            <person name="Moncalvo J.M."/>
        </authorList>
    </citation>
    <scope>NUCLEOTIDE SEQUENCE [LARGE SCALE GENOMIC DNA]</scope>
    <source>
        <strain evidence="9 10">SWE-8-4</strain>
    </source>
</reference>
<dbReference type="Pfam" id="PF01138">
    <property type="entry name" value="RNase_PH"/>
    <property type="match status" value="1"/>
</dbReference>
<dbReference type="InterPro" id="IPR015847">
    <property type="entry name" value="ExoRNase_PH_dom2"/>
</dbReference>
<dbReference type="InterPro" id="IPR050590">
    <property type="entry name" value="Exosome_comp_Rrp42_subfam"/>
</dbReference>
<evidence type="ECO:0000313" key="9">
    <source>
        <dbReference type="EMBL" id="PVU95740.1"/>
    </source>
</evidence>
<dbReference type="InterPro" id="IPR027408">
    <property type="entry name" value="PNPase/RNase_PH_dom_sf"/>
</dbReference>
<feature type="domain" description="Exoribonuclease phosphorolytic" evidence="8">
    <location>
        <begin position="212"/>
        <end position="277"/>
    </location>
</feature>
<evidence type="ECO:0000256" key="1">
    <source>
        <dbReference type="ARBA" id="ARBA00004496"/>
    </source>
</evidence>
<dbReference type="GO" id="GO:0071035">
    <property type="term" value="P:nuclear polyadenylation-dependent rRNA catabolic process"/>
    <property type="evidence" value="ECO:0007669"/>
    <property type="project" value="TreeGrafter"/>
</dbReference>
<dbReference type="InterPro" id="IPR036345">
    <property type="entry name" value="ExoRNase_PH_dom2_sf"/>
</dbReference>
<evidence type="ECO:0000259" key="7">
    <source>
        <dbReference type="Pfam" id="PF01138"/>
    </source>
</evidence>
<dbReference type="GO" id="GO:0000467">
    <property type="term" value="P:exonucleolytic trimming to generate mature 3'-end of 5.8S rRNA from tricistronic rRNA transcript (SSU-rRNA, 5.8S rRNA, LSU-rRNA)"/>
    <property type="evidence" value="ECO:0007669"/>
    <property type="project" value="TreeGrafter"/>
</dbReference>
<dbReference type="PANTHER" id="PTHR11097">
    <property type="entry name" value="EXOSOME COMPLEX EXONUCLEASE RIBOSOMAL RNA PROCESSING PROTEIN"/>
    <property type="match status" value="1"/>
</dbReference>
<dbReference type="GO" id="GO:0000176">
    <property type="term" value="C:nuclear exosome (RNase complex)"/>
    <property type="evidence" value="ECO:0007669"/>
    <property type="project" value="UniProtKB-ARBA"/>
</dbReference>
<dbReference type="AlphaFoldDB" id="A0A2T9YTR8"/>
<dbReference type="Pfam" id="PF03725">
    <property type="entry name" value="RNase_PH_C"/>
    <property type="match status" value="1"/>
</dbReference>
<dbReference type="SUPFAM" id="SSF54211">
    <property type="entry name" value="Ribosomal protein S5 domain 2-like"/>
    <property type="match status" value="1"/>
</dbReference>
<dbReference type="InterPro" id="IPR001247">
    <property type="entry name" value="ExoRNase_PH_dom1"/>
</dbReference>
<name>A0A2T9YTR8_9FUNG</name>
<dbReference type="GO" id="GO:0071028">
    <property type="term" value="P:nuclear mRNA surveillance"/>
    <property type="evidence" value="ECO:0007669"/>
    <property type="project" value="TreeGrafter"/>
</dbReference>